<sequence>MSSTPWGDDPPPDDGSTHPTDDPPAGPPGPVEIAYKPVGAMTFGDHLCLSYDSDRERRAVLAAYLRDGLAADHKVIYLSDDRPAEVVLAWLAADPGVGGLDLSAALADGRLVVRTAEEAYMATGLFDPDEIIALMATEIELALVQGFRGVRLTGEETFSLRGWPGTERFAEFERKIDQVFHTSRVDAMAICQYDRRWFGGPLLRDLESCHRGRVRIDDHFDNGTLRITPTFTPPGLVLAGAIDESTCPAVLEALRTTGSRAGHICLDLSALEFCDMAGLRALVGAGRTSTGMERQVILREPPEHLAMMMRLAGWDSLPGVYVEEVAR</sequence>
<keyword evidence="4" id="KW-1185">Reference proteome</keyword>
<gene>
    <name evidence="3" type="ORF">DFJ69_4128</name>
</gene>
<dbReference type="AlphaFoldDB" id="A0A3D9SRP1"/>
<dbReference type="InterPro" id="IPR025847">
    <property type="entry name" value="MEDS_domain"/>
</dbReference>
<dbReference type="Pfam" id="PF14417">
    <property type="entry name" value="MEDS"/>
    <property type="match status" value="1"/>
</dbReference>
<dbReference type="InterPro" id="IPR002645">
    <property type="entry name" value="STAS_dom"/>
</dbReference>
<dbReference type="InterPro" id="IPR036513">
    <property type="entry name" value="STAS_dom_sf"/>
</dbReference>
<dbReference type="RefSeq" id="WP_170177726.1">
    <property type="nucleotide sequence ID" value="NZ_QTTT01000001.1"/>
</dbReference>
<dbReference type="Pfam" id="PF13466">
    <property type="entry name" value="STAS_2"/>
    <property type="match status" value="1"/>
</dbReference>
<dbReference type="Gene3D" id="3.30.750.24">
    <property type="entry name" value="STAS domain"/>
    <property type="match status" value="1"/>
</dbReference>
<name>A0A3D9SRP1_9ACTN</name>
<dbReference type="PROSITE" id="PS50801">
    <property type="entry name" value="STAS"/>
    <property type="match status" value="1"/>
</dbReference>
<feature type="region of interest" description="Disordered" evidence="1">
    <location>
        <begin position="1"/>
        <end position="30"/>
    </location>
</feature>
<accession>A0A3D9SRP1</accession>
<evidence type="ECO:0000259" key="2">
    <source>
        <dbReference type="PROSITE" id="PS50801"/>
    </source>
</evidence>
<dbReference type="CDD" id="cd07043">
    <property type="entry name" value="STAS_anti-anti-sigma_factors"/>
    <property type="match status" value="1"/>
</dbReference>
<evidence type="ECO:0000313" key="4">
    <source>
        <dbReference type="Proteomes" id="UP000256661"/>
    </source>
</evidence>
<organism evidence="3 4">
    <name type="scientific">Thermomonospora umbrina</name>
    <dbReference type="NCBI Taxonomy" id="111806"/>
    <lineage>
        <taxon>Bacteria</taxon>
        <taxon>Bacillati</taxon>
        <taxon>Actinomycetota</taxon>
        <taxon>Actinomycetes</taxon>
        <taxon>Streptosporangiales</taxon>
        <taxon>Thermomonosporaceae</taxon>
        <taxon>Thermomonospora</taxon>
    </lineage>
</organism>
<evidence type="ECO:0000313" key="3">
    <source>
        <dbReference type="EMBL" id="REE98636.1"/>
    </source>
</evidence>
<proteinExistence type="predicted"/>
<evidence type="ECO:0000256" key="1">
    <source>
        <dbReference type="SAM" id="MobiDB-lite"/>
    </source>
</evidence>
<comment type="caution">
    <text evidence="3">The sequence shown here is derived from an EMBL/GenBank/DDBJ whole genome shotgun (WGS) entry which is preliminary data.</text>
</comment>
<dbReference type="InterPro" id="IPR058548">
    <property type="entry name" value="MlaB-like_STAS"/>
</dbReference>
<protein>
    <submittedName>
        <fullName evidence="3">Anti-anti-sigma regulatory factor</fullName>
    </submittedName>
</protein>
<dbReference type="SUPFAM" id="SSF52091">
    <property type="entry name" value="SpoIIaa-like"/>
    <property type="match status" value="1"/>
</dbReference>
<feature type="domain" description="STAS" evidence="2">
    <location>
        <begin position="236"/>
        <end position="327"/>
    </location>
</feature>
<reference evidence="3 4" key="1">
    <citation type="submission" date="2018-08" db="EMBL/GenBank/DDBJ databases">
        <title>Sequencing the genomes of 1000 actinobacteria strains.</title>
        <authorList>
            <person name="Klenk H.-P."/>
        </authorList>
    </citation>
    <scope>NUCLEOTIDE SEQUENCE [LARGE SCALE GENOMIC DNA]</scope>
    <source>
        <strain evidence="3 4">DSM 43927</strain>
    </source>
</reference>
<dbReference type="EMBL" id="QTTT01000001">
    <property type="protein sequence ID" value="REE98636.1"/>
    <property type="molecule type" value="Genomic_DNA"/>
</dbReference>
<dbReference type="Proteomes" id="UP000256661">
    <property type="component" value="Unassembled WGS sequence"/>
</dbReference>